<dbReference type="PIR" id="A72479">
    <property type="entry name" value="A72479"/>
</dbReference>
<protein>
    <recommendedName>
        <fullName evidence="1">Calcineurin-like phosphoesterase domain-containing protein</fullName>
    </recommendedName>
</protein>
<dbReference type="RefSeq" id="WP_010867032.1">
    <property type="nucleotide sequence ID" value="NC_000854.2"/>
</dbReference>
<organism evidence="2 3">
    <name type="scientific">Aeropyrum pernix (strain ATCC 700893 / DSM 11879 / JCM 9820 / NBRC 100138 / K1)</name>
    <dbReference type="NCBI Taxonomy" id="272557"/>
    <lineage>
        <taxon>Archaea</taxon>
        <taxon>Thermoproteota</taxon>
        <taxon>Thermoprotei</taxon>
        <taxon>Desulfurococcales</taxon>
        <taxon>Desulfurococcaceae</taxon>
        <taxon>Aeropyrum</taxon>
    </lineage>
</organism>
<sequence>MTLVAATGDIHSPRYLNLLIAAAGSWRGDEPCMVLLAGDLVEKGRAEAFSPAFKLLREKFSGSVFVGVFGNEDWNREAMVKLYPEVVWLDDSVFTGDCSGGTVAVVGSTGALDRLTPWQRRNMPWLVDVFKRRPRILEGLLREARREADYVVLLTHYGVARATIMGEDPRIHPYLYSSGMERMIARARPDVAVHAHAHNGKPHALVHGVPVYNVSLPLVKRIVEVRLAGRRRLDAFF</sequence>
<dbReference type="Gene3D" id="3.60.21.10">
    <property type="match status" value="1"/>
</dbReference>
<dbReference type="Proteomes" id="UP000002518">
    <property type="component" value="Chromosome"/>
</dbReference>
<evidence type="ECO:0000259" key="1">
    <source>
        <dbReference type="Pfam" id="PF00149"/>
    </source>
</evidence>
<dbReference type="GeneID" id="1445444"/>
<dbReference type="InterPro" id="IPR029052">
    <property type="entry name" value="Metallo-depent_PP-like"/>
</dbReference>
<dbReference type="KEGG" id="ape:APE_2473.1"/>
<dbReference type="SUPFAM" id="SSF56300">
    <property type="entry name" value="Metallo-dependent phosphatases"/>
    <property type="match status" value="1"/>
</dbReference>
<dbReference type="CDD" id="cd00838">
    <property type="entry name" value="MPP_superfamily"/>
    <property type="match status" value="1"/>
</dbReference>
<dbReference type="STRING" id="272557.APE_2473.1"/>
<evidence type="ECO:0000313" key="3">
    <source>
        <dbReference type="Proteomes" id="UP000002518"/>
    </source>
</evidence>
<reference evidence="2 3" key="1">
    <citation type="journal article" date="1999" name="DNA Res.">
        <title>Complete genome sequence of an aerobic hyper-thermophilic crenarchaeon, Aeropyrum pernix K1.</title>
        <authorList>
            <person name="Kawarabayasi Y."/>
            <person name="Hino Y."/>
            <person name="Horikawa H."/>
            <person name="Yamazaki S."/>
            <person name="Haikawa Y."/>
            <person name="Jin-no K."/>
            <person name="Takahashi M."/>
            <person name="Sekine M."/>
            <person name="Baba S."/>
            <person name="Ankai A."/>
            <person name="Kosugi H."/>
            <person name="Hosoyama A."/>
            <person name="Fukui S."/>
            <person name="Nagai Y."/>
            <person name="Nishijima K."/>
            <person name="Nakazawa H."/>
            <person name="Takamiya M."/>
            <person name="Masuda S."/>
            <person name="Funahashi T."/>
            <person name="Tanaka T."/>
            <person name="Kudoh Y."/>
            <person name="Yamazaki J."/>
            <person name="Kushida N."/>
            <person name="Oguchi A."/>
            <person name="Aoki K."/>
            <person name="Kubota K."/>
            <person name="Nakamura Y."/>
            <person name="Nomura N."/>
            <person name="Sako Y."/>
            <person name="Kikuchi H."/>
        </authorList>
    </citation>
    <scope>NUCLEOTIDE SEQUENCE [LARGE SCALE GENOMIC DNA]</scope>
    <source>
        <strain evidence="3">ATCC 700893 / DSM 11879 / JCM 9820 / NBRC 100138 / K1</strain>
    </source>
</reference>
<proteinExistence type="predicted"/>
<dbReference type="AlphaFoldDB" id="Q9Y911"/>
<keyword evidence="3" id="KW-1185">Reference proteome</keyword>
<dbReference type="eggNOG" id="arCOG01147">
    <property type="taxonomic scope" value="Archaea"/>
</dbReference>
<feature type="domain" description="Calcineurin-like phosphoesterase" evidence="1">
    <location>
        <begin position="4"/>
        <end position="199"/>
    </location>
</feature>
<name>Q9Y911_AERPE</name>
<evidence type="ECO:0000313" key="2">
    <source>
        <dbReference type="EMBL" id="BAA81489.2"/>
    </source>
</evidence>
<accession>Q9Y911</accession>
<dbReference type="GO" id="GO:0016787">
    <property type="term" value="F:hydrolase activity"/>
    <property type="evidence" value="ECO:0007669"/>
    <property type="project" value="InterPro"/>
</dbReference>
<dbReference type="Pfam" id="PF00149">
    <property type="entry name" value="Metallophos"/>
    <property type="match status" value="1"/>
</dbReference>
<dbReference type="EMBL" id="BA000002">
    <property type="protein sequence ID" value="BAA81489.2"/>
    <property type="molecule type" value="Genomic_DNA"/>
</dbReference>
<gene>
    <name evidence="2" type="ordered locus">APE_2473.1</name>
</gene>
<dbReference type="InterPro" id="IPR004843">
    <property type="entry name" value="Calcineurin-like_PHP"/>
</dbReference>
<dbReference type="EnsemblBacteria" id="BAA81489">
    <property type="protein sequence ID" value="BAA81489"/>
    <property type="gene ID" value="APE_2473.1"/>
</dbReference>